<sequence>MGLRVASEAGAEGPPGPVCATCGARASGAEEAALARLTWTRGSEGGREVWTCGACSRRHLRSIEGKLDSAWW</sequence>
<dbReference type="AlphaFoldDB" id="A0A7G9QYT3"/>
<dbReference type="KEGG" id="pei:H9L10_09200"/>
<protein>
    <submittedName>
        <fullName evidence="1">Uncharacterized protein</fullName>
    </submittedName>
</protein>
<reference evidence="1 2" key="1">
    <citation type="submission" date="2020-08" db="EMBL/GenBank/DDBJ databases">
        <title>Genome sequence of Phycicoccus endophyticus JCM 31784T.</title>
        <authorList>
            <person name="Hyun D.-W."/>
            <person name="Bae J.-W."/>
        </authorList>
    </citation>
    <scope>NUCLEOTIDE SEQUENCE [LARGE SCALE GENOMIC DNA]</scope>
    <source>
        <strain evidence="1 2">JCM 31784</strain>
    </source>
</reference>
<proteinExistence type="predicted"/>
<evidence type="ECO:0000313" key="2">
    <source>
        <dbReference type="Proteomes" id="UP000515976"/>
    </source>
</evidence>
<dbReference type="EMBL" id="CP060712">
    <property type="protein sequence ID" value="QNN48508.1"/>
    <property type="molecule type" value="Genomic_DNA"/>
</dbReference>
<organism evidence="1 2">
    <name type="scientific">Phycicoccus endophyticus</name>
    <dbReference type="NCBI Taxonomy" id="1690220"/>
    <lineage>
        <taxon>Bacteria</taxon>
        <taxon>Bacillati</taxon>
        <taxon>Actinomycetota</taxon>
        <taxon>Actinomycetes</taxon>
        <taxon>Micrococcales</taxon>
        <taxon>Intrasporangiaceae</taxon>
        <taxon>Phycicoccus</taxon>
    </lineage>
</organism>
<accession>A0A7G9QYT3</accession>
<gene>
    <name evidence="1" type="ORF">H9L10_09200</name>
</gene>
<evidence type="ECO:0000313" key="1">
    <source>
        <dbReference type="EMBL" id="QNN48508.1"/>
    </source>
</evidence>
<keyword evidence="2" id="KW-1185">Reference proteome</keyword>
<dbReference type="Proteomes" id="UP000515976">
    <property type="component" value="Chromosome"/>
</dbReference>
<name>A0A7G9QYT3_9MICO</name>